<evidence type="ECO:0000259" key="5">
    <source>
        <dbReference type="Pfam" id="PF00496"/>
    </source>
</evidence>
<dbReference type="STRING" id="320497.A0U93_05845"/>
<dbReference type="InterPro" id="IPR030678">
    <property type="entry name" value="Peptide/Ni-bd"/>
</dbReference>
<dbReference type="PANTHER" id="PTHR30290:SF9">
    <property type="entry name" value="OLIGOPEPTIDE-BINDING PROTEIN APPA"/>
    <property type="match status" value="1"/>
</dbReference>
<organism evidence="6 7">
    <name type="scientific">Neoasaia chiangmaiensis</name>
    <dbReference type="NCBI Taxonomy" id="320497"/>
    <lineage>
        <taxon>Bacteria</taxon>
        <taxon>Pseudomonadati</taxon>
        <taxon>Pseudomonadota</taxon>
        <taxon>Alphaproteobacteria</taxon>
        <taxon>Acetobacterales</taxon>
        <taxon>Acetobacteraceae</taxon>
        <taxon>Neoasaia</taxon>
    </lineage>
</organism>
<sequence length="505" mass="54440">MSRRRLSFSAALAATCKTVTASAATLTVMLAEPPRTMDPADQNATATRSVLAPFYESLVAQDEHGNIQPALATAWSSSPDGRVWRFTLRTGVFFHDGSICDAPAAVASLNRLVAPDAALAGSGIFRKLISSVERDGNDIVITLHSPYADLLHLLSQTQAAIVSPVAATSTLARHADGTGPYRFGDWQDGERVRALRNDRYWGDKARLERIDWRWSPEPSVLNMALQTGDADVVMPLAPVFSHLYRDSDVAHVDRHPGGTQFWVALNNRLPPLDDARVRRALGLAIDRAALVAGLLHGNGTPACHPLTPETPGNLPCTPADGPDLQRAAALLRQAGHANGFPATVIVQEPEEPIAEALQAMWRPLGIKLAIRRQEAGVWMQSAFSGPAEKRKTGIGMIISSWSAPFVADLQLRPLYASANSAPGGANLGFYANHLVDAAMDQAAATLDPAERTAIYRTMQGQIAQDAPLLPLYMQDNLYGVRRNVHGVFSMPDGEIVVSRAWKDGP</sequence>
<dbReference type="GO" id="GO:0015833">
    <property type="term" value="P:peptide transport"/>
    <property type="evidence" value="ECO:0007669"/>
    <property type="project" value="TreeGrafter"/>
</dbReference>
<dbReference type="KEGG" id="nch:A0U93_05845"/>
<dbReference type="SUPFAM" id="SSF53850">
    <property type="entry name" value="Periplasmic binding protein-like II"/>
    <property type="match status" value="1"/>
</dbReference>
<dbReference type="GO" id="GO:1904680">
    <property type="term" value="F:peptide transmembrane transporter activity"/>
    <property type="evidence" value="ECO:0007669"/>
    <property type="project" value="TreeGrafter"/>
</dbReference>
<dbReference type="Gene3D" id="3.10.105.10">
    <property type="entry name" value="Dipeptide-binding Protein, Domain 3"/>
    <property type="match status" value="1"/>
</dbReference>
<dbReference type="EMBL" id="CP014691">
    <property type="protein sequence ID" value="AQS87538.1"/>
    <property type="molecule type" value="Genomic_DNA"/>
</dbReference>
<dbReference type="InterPro" id="IPR039424">
    <property type="entry name" value="SBP_5"/>
</dbReference>
<dbReference type="PANTHER" id="PTHR30290">
    <property type="entry name" value="PERIPLASMIC BINDING COMPONENT OF ABC TRANSPORTER"/>
    <property type="match status" value="1"/>
</dbReference>
<protein>
    <recommendedName>
        <fullName evidence="5">Solute-binding protein family 5 domain-containing protein</fullName>
    </recommendedName>
</protein>
<comment type="subcellular location">
    <subcellularLocation>
        <location evidence="1">Periplasm</location>
    </subcellularLocation>
</comment>
<evidence type="ECO:0000313" key="6">
    <source>
        <dbReference type="EMBL" id="AQS87538.1"/>
    </source>
</evidence>
<evidence type="ECO:0000256" key="1">
    <source>
        <dbReference type="ARBA" id="ARBA00004418"/>
    </source>
</evidence>
<dbReference type="AlphaFoldDB" id="A0A1U9KP06"/>
<keyword evidence="3" id="KW-0813">Transport</keyword>
<evidence type="ECO:0000256" key="4">
    <source>
        <dbReference type="ARBA" id="ARBA00022729"/>
    </source>
</evidence>
<keyword evidence="7" id="KW-1185">Reference proteome</keyword>
<comment type="similarity">
    <text evidence="2">Belongs to the bacterial solute-binding protein 5 family.</text>
</comment>
<dbReference type="GO" id="GO:0030288">
    <property type="term" value="C:outer membrane-bounded periplasmic space"/>
    <property type="evidence" value="ECO:0007669"/>
    <property type="project" value="UniProtKB-ARBA"/>
</dbReference>
<gene>
    <name evidence="6" type="ORF">A0U93_05845</name>
</gene>
<keyword evidence="4" id="KW-0732">Signal</keyword>
<evidence type="ECO:0000313" key="7">
    <source>
        <dbReference type="Proteomes" id="UP000188604"/>
    </source>
</evidence>
<dbReference type="InterPro" id="IPR000914">
    <property type="entry name" value="SBP_5_dom"/>
</dbReference>
<dbReference type="Gene3D" id="3.40.190.10">
    <property type="entry name" value="Periplasmic binding protein-like II"/>
    <property type="match status" value="1"/>
</dbReference>
<dbReference type="GO" id="GO:0043190">
    <property type="term" value="C:ATP-binding cassette (ABC) transporter complex"/>
    <property type="evidence" value="ECO:0007669"/>
    <property type="project" value="InterPro"/>
</dbReference>
<name>A0A1U9KP06_9PROT</name>
<dbReference type="Proteomes" id="UP000188604">
    <property type="component" value="Chromosome"/>
</dbReference>
<dbReference type="RefSeq" id="WP_169852704.1">
    <property type="nucleotide sequence ID" value="NZ_BJXS01000002.1"/>
</dbReference>
<reference evidence="6 7" key="1">
    <citation type="submission" date="2016-03" db="EMBL/GenBank/DDBJ databases">
        <title>Acetic acid bacteria sequencing.</title>
        <authorList>
            <person name="Brandt J."/>
            <person name="Jakob F."/>
            <person name="Vogel R.F."/>
        </authorList>
    </citation>
    <scope>NUCLEOTIDE SEQUENCE [LARGE SCALE GENOMIC DNA]</scope>
    <source>
        <strain evidence="6 7">NBRC 101099</strain>
    </source>
</reference>
<dbReference type="Gene3D" id="3.90.76.10">
    <property type="entry name" value="Dipeptide-binding Protein, Domain 1"/>
    <property type="match status" value="1"/>
</dbReference>
<feature type="domain" description="Solute-binding protein family 5" evidence="5">
    <location>
        <begin position="66"/>
        <end position="411"/>
    </location>
</feature>
<dbReference type="PIRSF" id="PIRSF002741">
    <property type="entry name" value="MppA"/>
    <property type="match status" value="1"/>
</dbReference>
<evidence type="ECO:0000256" key="2">
    <source>
        <dbReference type="ARBA" id="ARBA00005695"/>
    </source>
</evidence>
<dbReference type="Pfam" id="PF00496">
    <property type="entry name" value="SBP_bac_5"/>
    <property type="match status" value="1"/>
</dbReference>
<evidence type="ECO:0000256" key="3">
    <source>
        <dbReference type="ARBA" id="ARBA00022448"/>
    </source>
</evidence>
<accession>A0A1U9KP06</accession>
<proteinExistence type="inferred from homology"/>